<keyword evidence="5 9" id="KW-1133">Transmembrane helix</keyword>
<feature type="transmembrane region" description="Helical" evidence="9">
    <location>
        <begin position="20"/>
        <end position="46"/>
    </location>
</feature>
<evidence type="ECO:0000256" key="2">
    <source>
        <dbReference type="ARBA" id="ARBA00022448"/>
    </source>
</evidence>
<evidence type="ECO:0000256" key="8">
    <source>
        <dbReference type="SAM" id="MobiDB-lite"/>
    </source>
</evidence>
<dbReference type="InterPro" id="IPR002048">
    <property type="entry name" value="EF_hand_dom"/>
</dbReference>
<keyword evidence="2" id="KW-0813">Transport</keyword>
<dbReference type="Gene3D" id="1.10.238.10">
    <property type="entry name" value="EF-hand"/>
    <property type="match status" value="1"/>
</dbReference>
<dbReference type="Proteomes" id="UP001189429">
    <property type="component" value="Unassembled WGS sequence"/>
</dbReference>
<dbReference type="InterPro" id="IPR004837">
    <property type="entry name" value="NaCa_Exmemb"/>
</dbReference>
<feature type="region of interest" description="Disordered" evidence="8">
    <location>
        <begin position="320"/>
        <end position="354"/>
    </location>
</feature>
<reference evidence="11" key="1">
    <citation type="submission" date="2023-10" db="EMBL/GenBank/DDBJ databases">
        <authorList>
            <person name="Chen Y."/>
            <person name="Shah S."/>
            <person name="Dougan E. K."/>
            <person name="Thang M."/>
            <person name="Chan C."/>
        </authorList>
    </citation>
    <scope>NUCLEOTIDE SEQUENCE [LARGE SCALE GENOMIC DNA]</scope>
</reference>
<feature type="transmembrane region" description="Helical" evidence="9">
    <location>
        <begin position="433"/>
        <end position="458"/>
    </location>
</feature>
<dbReference type="PANTHER" id="PTHR31503:SF36">
    <property type="entry name" value="SODIUM_CALCIUM EXCHANGER MEMBRANE REGION DOMAIN-CONTAINING PROTEIN"/>
    <property type="match status" value="1"/>
</dbReference>
<dbReference type="SUPFAM" id="SSF47473">
    <property type="entry name" value="EF-hand"/>
    <property type="match status" value="1"/>
</dbReference>
<comment type="caution">
    <text evidence="11">The sequence shown here is derived from an EMBL/GenBank/DDBJ whole genome shotgun (WGS) entry which is preliminary data.</text>
</comment>
<dbReference type="InterPro" id="IPR011992">
    <property type="entry name" value="EF-hand-dom_pair"/>
</dbReference>
<evidence type="ECO:0000256" key="5">
    <source>
        <dbReference type="ARBA" id="ARBA00022989"/>
    </source>
</evidence>
<dbReference type="Pfam" id="PF13499">
    <property type="entry name" value="EF-hand_7"/>
    <property type="match status" value="1"/>
</dbReference>
<dbReference type="SMART" id="SM00054">
    <property type="entry name" value="EFh"/>
    <property type="match status" value="2"/>
</dbReference>
<feature type="domain" description="EF-hand" evidence="10">
    <location>
        <begin position="257"/>
        <end position="292"/>
    </location>
</feature>
<evidence type="ECO:0000313" key="11">
    <source>
        <dbReference type="EMBL" id="CAK0877957.1"/>
    </source>
</evidence>
<feature type="compositionally biased region" description="Acidic residues" evidence="8">
    <location>
        <begin position="333"/>
        <end position="350"/>
    </location>
</feature>
<feature type="transmembrane region" description="Helical" evidence="9">
    <location>
        <begin position="364"/>
        <end position="383"/>
    </location>
</feature>
<dbReference type="InterPro" id="IPR004713">
    <property type="entry name" value="CaH_exchang"/>
</dbReference>
<feature type="transmembrane region" description="Helical" evidence="9">
    <location>
        <begin position="464"/>
        <end position="483"/>
    </location>
</feature>
<evidence type="ECO:0000256" key="7">
    <source>
        <dbReference type="ARBA" id="ARBA00023136"/>
    </source>
</evidence>
<dbReference type="Pfam" id="PF01699">
    <property type="entry name" value="Na_Ca_ex"/>
    <property type="match status" value="1"/>
</dbReference>
<feature type="transmembrane region" description="Helical" evidence="9">
    <location>
        <begin position="134"/>
        <end position="152"/>
    </location>
</feature>
<evidence type="ECO:0000256" key="9">
    <source>
        <dbReference type="SAM" id="Phobius"/>
    </source>
</evidence>
<dbReference type="PROSITE" id="PS50222">
    <property type="entry name" value="EF_HAND_2"/>
    <property type="match status" value="2"/>
</dbReference>
<proteinExistence type="predicted"/>
<organism evidence="11 12">
    <name type="scientific">Prorocentrum cordatum</name>
    <dbReference type="NCBI Taxonomy" id="2364126"/>
    <lineage>
        <taxon>Eukaryota</taxon>
        <taxon>Sar</taxon>
        <taxon>Alveolata</taxon>
        <taxon>Dinophyceae</taxon>
        <taxon>Prorocentrales</taxon>
        <taxon>Prorocentraceae</taxon>
        <taxon>Prorocentrum</taxon>
    </lineage>
</organism>
<keyword evidence="3 9" id="KW-0812">Transmembrane</keyword>
<evidence type="ECO:0000256" key="6">
    <source>
        <dbReference type="ARBA" id="ARBA00023065"/>
    </source>
</evidence>
<dbReference type="InterPro" id="IPR044880">
    <property type="entry name" value="NCX_ion-bd_dom_sf"/>
</dbReference>
<evidence type="ECO:0000313" key="12">
    <source>
        <dbReference type="Proteomes" id="UP001189429"/>
    </source>
</evidence>
<gene>
    <name evidence="11" type="ORF">PCOR1329_LOCUS61862</name>
</gene>
<feature type="transmembrane region" description="Helical" evidence="9">
    <location>
        <begin position="490"/>
        <end position="510"/>
    </location>
</feature>
<dbReference type="PROSITE" id="PS00018">
    <property type="entry name" value="EF_HAND_1"/>
    <property type="match status" value="2"/>
</dbReference>
<sequence length="516" mass="56989">MMVLFSGLGENAQEEVSVGVGALAGSTIMLLTLPWAVSVLAGRVNLDDQGAPRYKRPADAGEDWEKLSPPGNLSLLRTGVGFGSEIQDAARYMVFTMLGYFVIQGPAFFVDGRKAGDSASQLRRAQAHESSTESLWALAGLVICIVGFLAYLHRMWRESKSQSSAVSDKIAEVQVDAMHRGKVSLRGALAKYKDSHWLELNDEEDLKRALLDKETMEEVRGMCKVLAPFYTDYDTNGDNLIDFEEFRMILNDVHENVPKETQRVIFDNADTDGSGTISFEEFVACLMSFVSEGSTERPELEERRRRRVSVADPLRLYASSSLSDKDESSPPGDGEDDEPEEEEMPEDLADLEPREQQRRIKLRAAWKMALGSAIVLIFSDPAVDVMAETGRRLQISPFYVSFVMAPIASNATELVAAYNYACKRTTKSMTTSLGTLLGAGVMNNTFCLGIFLGLVYFKSLAWEFSAETLSILVVEAVVALLVWGRRSMNLLSGLVVLALYPLSLYVVWALTQVGLD</sequence>
<dbReference type="PANTHER" id="PTHR31503">
    <property type="entry name" value="VACUOLAR CALCIUM ION TRANSPORTER"/>
    <property type="match status" value="1"/>
</dbReference>
<dbReference type="Gene3D" id="1.20.1420.30">
    <property type="entry name" value="NCX, central ion-binding region"/>
    <property type="match status" value="1"/>
</dbReference>
<protein>
    <recommendedName>
        <fullName evidence="10">EF-hand domain-containing protein</fullName>
    </recommendedName>
</protein>
<evidence type="ECO:0000259" key="10">
    <source>
        <dbReference type="PROSITE" id="PS50222"/>
    </source>
</evidence>
<feature type="transmembrane region" description="Helical" evidence="9">
    <location>
        <begin position="398"/>
        <end position="421"/>
    </location>
</feature>
<comment type="subcellular location">
    <subcellularLocation>
        <location evidence="1">Endomembrane system</location>
        <topology evidence="1">Multi-pass membrane protein</topology>
    </subcellularLocation>
</comment>
<evidence type="ECO:0000256" key="3">
    <source>
        <dbReference type="ARBA" id="ARBA00022692"/>
    </source>
</evidence>
<evidence type="ECO:0000256" key="1">
    <source>
        <dbReference type="ARBA" id="ARBA00004127"/>
    </source>
</evidence>
<keyword evidence="6" id="KW-0406">Ion transport</keyword>
<keyword evidence="12" id="KW-1185">Reference proteome</keyword>
<dbReference type="CDD" id="cd00051">
    <property type="entry name" value="EFh"/>
    <property type="match status" value="1"/>
</dbReference>
<feature type="transmembrane region" description="Helical" evidence="9">
    <location>
        <begin position="92"/>
        <end position="110"/>
    </location>
</feature>
<keyword evidence="4" id="KW-0106">Calcium</keyword>
<keyword evidence="7 9" id="KW-0472">Membrane</keyword>
<feature type="domain" description="EF-hand" evidence="10">
    <location>
        <begin position="232"/>
        <end position="256"/>
    </location>
</feature>
<name>A0ABN9VY72_9DINO</name>
<evidence type="ECO:0000256" key="4">
    <source>
        <dbReference type="ARBA" id="ARBA00022837"/>
    </source>
</evidence>
<dbReference type="EMBL" id="CAUYUJ010017793">
    <property type="protein sequence ID" value="CAK0877957.1"/>
    <property type="molecule type" value="Genomic_DNA"/>
</dbReference>
<accession>A0ABN9VY72</accession>
<dbReference type="InterPro" id="IPR018247">
    <property type="entry name" value="EF_Hand_1_Ca_BS"/>
</dbReference>